<comment type="caution">
    <text evidence="2">The sequence shown here is derived from an EMBL/GenBank/DDBJ whole genome shotgun (WGS) entry which is preliminary data.</text>
</comment>
<keyword evidence="1" id="KW-0175">Coiled coil</keyword>
<accession>A0A9N9E402</accession>
<organism evidence="2 3">
    <name type="scientific">Paraglomus brasilianum</name>
    <dbReference type="NCBI Taxonomy" id="144538"/>
    <lineage>
        <taxon>Eukaryota</taxon>
        <taxon>Fungi</taxon>
        <taxon>Fungi incertae sedis</taxon>
        <taxon>Mucoromycota</taxon>
        <taxon>Glomeromycotina</taxon>
        <taxon>Glomeromycetes</taxon>
        <taxon>Paraglomerales</taxon>
        <taxon>Paraglomeraceae</taxon>
        <taxon>Paraglomus</taxon>
    </lineage>
</organism>
<dbReference type="EMBL" id="CAJVPI010003909">
    <property type="protein sequence ID" value="CAG8663362.1"/>
    <property type="molecule type" value="Genomic_DNA"/>
</dbReference>
<reference evidence="2" key="1">
    <citation type="submission" date="2021-06" db="EMBL/GenBank/DDBJ databases">
        <authorList>
            <person name="Kallberg Y."/>
            <person name="Tangrot J."/>
            <person name="Rosling A."/>
        </authorList>
    </citation>
    <scope>NUCLEOTIDE SEQUENCE</scope>
    <source>
        <strain evidence="2">BR232B</strain>
    </source>
</reference>
<protein>
    <submittedName>
        <fullName evidence="2">325_t:CDS:1</fullName>
    </submittedName>
</protein>
<proteinExistence type="predicted"/>
<feature type="non-terminal residue" evidence="2">
    <location>
        <position position="1"/>
    </location>
</feature>
<dbReference type="AlphaFoldDB" id="A0A9N9E402"/>
<evidence type="ECO:0000313" key="2">
    <source>
        <dbReference type="EMBL" id="CAG8663362.1"/>
    </source>
</evidence>
<dbReference type="Proteomes" id="UP000789739">
    <property type="component" value="Unassembled WGS sequence"/>
</dbReference>
<dbReference type="OrthoDB" id="2443436at2759"/>
<name>A0A9N9E402_9GLOM</name>
<keyword evidence="3" id="KW-1185">Reference proteome</keyword>
<sequence>QKQDYLVKSQTQKQTITQLTKELSQVQDNYNQQIKELETNQQEKITDLQNSLTQANSKIEQLESEQKENEKVLEQLEESTTHRDKLKKQNEKGGFGKSAIRASIKGLNFAVKAYNLVVANAVKFATFGAADIKLKEINENQTLEEIMKSGGTSVALGLIDDAVKAVRRVGLPAINAIQVFGVGGPQAVAAASKVLSTVEFAIDHLKDMLTSSAISGLAAEVGDLKDGQAKLNAKVDAQGKLMNKRMGDLKSELQGELKQQGEKFDKEIKNLDAKIDQATGQLKKDLEEEKKQRQAQYQELKNSIAE</sequence>
<gene>
    <name evidence="2" type="ORF">PBRASI_LOCUS10907</name>
</gene>
<evidence type="ECO:0000313" key="3">
    <source>
        <dbReference type="Proteomes" id="UP000789739"/>
    </source>
</evidence>
<feature type="coiled-coil region" evidence="1">
    <location>
        <begin position="268"/>
        <end position="306"/>
    </location>
</feature>
<evidence type="ECO:0000256" key="1">
    <source>
        <dbReference type="SAM" id="Coils"/>
    </source>
</evidence>
<feature type="non-terminal residue" evidence="2">
    <location>
        <position position="306"/>
    </location>
</feature>
<feature type="coiled-coil region" evidence="1">
    <location>
        <begin position="9"/>
        <end position="89"/>
    </location>
</feature>